<dbReference type="SUPFAM" id="SSF55073">
    <property type="entry name" value="Nucleotide cyclase"/>
    <property type="match status" value="1"/>
</dbReference>
<dbReference type="EC" id="2.7.7.65" evidence="1"/>
<dbReference type="InterPro" id="IPR001789">
    <property type="entry name" value="Sig_transdc_resp-reg_receiver"/>
</dbReference>
<keyword evidence="4" id="KW-0175">Coiled coil</keyword>
<dbReference type="EMBL" id="JBHRYR010000003">
    <property type="protein sequence ID" value="MFC3852802.1"/>
    <property type="molecule type" value="Genomic_DNA"/>
</dbReference>
<dbReference type="Pfam" id="PF00072">
    <property type="entry name" value="Response_reg"/>
    <property type="match status" value="1"/>
</dbReference>
<evidence type="ECO:0000259" key="6">
    <source>
        <dbReference type="PROSITE" id="PS50887"/>
    </source>
</evidence>
<dbReference type="RefSeq" id="WP_380695353.1">
    <property type="nucleotide sequence ID" value="NZ_JBHRYR010000003.1"/>
</dbReference>
<comment type="caution">
    <text evidence="7">The sequence shown here is derived from an EMBL/GenBank/DDBJ whole genome shotgun (WGS) entry which is preliminary data.</text>
</comment>
<dbReference type="SMART" id="SM00448">
    <property type="entry name" value="REC"/>
    <property type="match status" value="1"/>
</dbReference>
<name>A0ABV8A046_9GAMM</name>
<feature type="coiled-coil region" evidence="4">
    <location>
        <begin position="385"/>
        <end position="412"/>
    </location>
</feature>
<keyword evidence="8" id="KW-1185">Reference proteome</keyword>
<evidence type="ECO:0000313" key="8">
    <source>
        <dbReference type="Proteomes" id="UP001595617"/>
    </source>
</evidence>
<dbReference type="InterPro" id="IPR011006">
    <property type="entry name" value="CheY-like_superfamily"/>
</dbReference>
<dbReference type="PROSITE" id="PS50887">
    <property type="entry name" value="GGDEF"/>
    <property type="match status" value="1"/>
</dbReference>
<sequence length="539" mass="61481">MKEIADDKERVKELQMHFGRRVISDARALVEQWFSLREQHWQADWYHQFSSKLQRLEKSAQRYEQPNLARIAADIRGIFEQCDMARAPKSQMIAALADHISQLTQVAARHTDPNSTAKLAFIRQDVYVAIADAEMAESVLQQLESFGIHAEITADPDSLQRARAYRRPLAVVIDFNFFAHEGGLALMERLQHDQQRKIPAIFYLREEPSMAQRLAAIRVGGQGFINNDVSLMRTVEKLERDAHSRVPDPYRVLIVDDSKTQSMHAAQILNAVGIITEAVFDPLTLFEHIDDFQPDMILMDMYMPQCNGVELATVLRQLPQYDRIPIIFLSAEEDVAKQMAAMAEGGDDFLTKPVRPEILVATVQHRCKRNRAMRTWMERDSLTGLYDHSHILQRLQAELHRAERQKTHLSFAMIDLDKFKAVNDTYGHPAGDRVLKNLSLLLRQRLRKTDIIGRYGGEEFVVILPETDAEHARQVMTELLHAFKDVRHPVGEKDIQCSFSSGVAQWIPGEAASDLSVRADTALYAAKEQGRSRVEVSQP</sequence>
<dbReference type="InterPro" id="IPR029787">
    <property type="entry name" value="Nucleotide_cyclase"/>
</dbReference>
<reference evidence="8" key="1">
    <citation type="journal article" date="2019" name="Int. J. Syst. Evol. Microbiol.">
        <title>The Global Catalogue of Microorganisms (GCM) 10K type strain sequencing project: providing services to taxonomists for standard genome sequencing and annotation.</title>
        <authorList>
            <consortium name="The Broad Institute Genomics Platform"/>
            <consortium name="The Broad Institute Genome Sequencing Center for Infectious Disease"/>
            <person name="Wu L."/>
            <person name="Ma J."/>
        </authorList>
    </citation>
    <scope>NUCLEOTIDE SEQUENCE [LARGE SCALE GENOMIC DNA]</scope>
    <source>
        <strain evidence="8">IBRC 10765</strain>
    </source>
</reference>
<dbReference type="Proteomes" id="UP001595617">
    <property type="component" value="Unassembled WGS sequence"/>
</dbReference>
<dbReference type="SUPFAM" id="SSF52172">
    <property type="entry name" value="CheY-like"/>
    <property type="match status" value="1"/>
</dbReference>
<evidence type="ECO:0000259" key="5">
    <source>
        <dbReference type="PROSITE" id="PS50110"/>
    </source>
</evidence>
<dbReference type="InterPro" id="IPR043128">
    <property type="entry name" value="Rev_trsase/Diguanyl_cyclase"/>
</dbReference>
<feature type="domain" description="Response regulatory" evidence="5">
    <location>
        <begin position="251"/>
        <end position="367"/>
    </location>
</feature>
<protein>
    <recommendedName>
        <fullName evidence="1">diguanylate cyclase</fullName>
        <ecNumber evidence="1">2.7.7.65</ecNumber>
    </recommendedName>
</protein>
<gene>
    <name evidence="7" type="ORF">ACFOOG_08150</name>
</gene>
<evidence type="ECO:0000256" key="4">
    <source>
        <dbReference type="SAM" id="Coils"/>
    </source>
</evidence>
<dbReference type="InterPro" id="IPR000160">
    <property type="entry name" value="GGDEF_dom"/>
</dbReference>
<dbReference type="PROSITE" id="PS50110">
    <property type="entry name" value="RESPONSE_REGULATORY"/>
    <property type="match status" value="1"/>
</dbReference>
<keyword evidence="3" id="KW-0597">Phosphoprotein</keyword>
<organism evidence="7 8">
    <name type="scientific">Saccharospirillum mangrovi</name>
    <dbReference type="NCBI Taxonomy" id="2161747"/>
    <lineage>
        <taxon>Bacteria</taxon>
        <taxon>Pseudomonadati</taxon>
        <taxon>Pseudomonadota</taxon>
        <taxon>Gammaproteobacteria</taxon>
        <taxon>Oceanospirillales</taxon>
        <taxon>Saccharospirillaceae</taxon>
        <taxon>Saccharospirillum</taxon>
    </lineage>
</organism>
<comment type="catalytic activity">
    <reaction evidence="2">
        <text>2 GTP = 3',3'-c-di-GMP + 2 diphosphate</text>
        <dbReference type="Rhea" id="RHEA:24898"/>
        <dbReference type="ChEBI" id="CHEBI:33019"/>
        <dbReference type="ChEBI" id="CHEBI:37565"/>
        <dbReference type="ChEBI" id="CHEBI:58805"/>
        <dbReference type="EC" id="2.7.7.65"/>
    </reaction>
</comment>
<feature type="domain" description="GGDEF" evidence="6">
    <location>
        <begin position="407"/>
        <end position="539"/>
    </location>
</feature>
<dbReference type="InterPro" id="IPR050469">
    <property type="entry name" value="Diguanylate_Cyclase"/>
</dbReference>
<dbReference type="Gene3D" id="3.30.70.270">
    <property type="match status" value="1"/>
</dbReference>
<proteinExistence type="predicted"/>
<dbReference type="CDD" id="cd00156">
    <property type="entry name" value="REC"/>
    <property type="match status" value="1"/>
</dbReference>
<dbReference type="NCBIfam" id="TIGR00254">
    <property type="entry name" value="GGDEF"/>
    <property type="match status" value="1"/>
</dbReference>
<feature type="modified residue" description="4-aspartylphosphate" evidence="3">
    <location>
        <position position="300"/>
    </location>
</feature>
<dbReference type="PANTHER" id="PTHR45138">
    <property type="entry name" value="REGULATORY COMPONENTS OF SENSORY TRANSDUCTION SYSTEM"/>
    <property type="match status" value="1"/>
</dbReference>
<dbReference type="Gene3D" id="3.40.50.2300">
    <property type="match status" value="1"/>
</dbReference>
<dbReference type="PANTHER" id="PTHR45138:SF9">
    <property type="entry name" value="DIGUANYLATE CYCLASE DGCM-RELATED"/>
    <property type="match status" value="1"/>
</dbReference>
<dbReference type="CDD" id="cd01949">
    <property type="entry name" value="GGDEF"/>
    <property type="match status" value="1"/>
</dbReference>
<dbReference type="SMART" id="SM00267">
    <property type="entry name" value="GGDEF"/>
    <property type="match status" value="1"/>
</dbReference>
<evidence type="ECO:0000256" key="2">
    <source>
        <dbReference type="ARBA" id="ARBA00034247"/>
    </source>
</evidence>
<evidence type="ECO:0000313" key="7">
    <source>
        <dbReference type="EMBL" id="MFC3852802.1"/>
    </source>
</evidence>
<evidence type="ECO:0000256" key="1">
    <source>
        <dbReference type="ARBA" id="ARBA00012528"/>
    </source>
</evidence>
<accession>A0ABV8A046</accession>
<evidence type="ECO:0000256" key="3">
    <source>
        <dbReference type="PROSITE-ProRule" id="PRU00169"/>
    </source>
</evidence>
<dbReference type="Pfam" id="PF00990">
    <property type="entry name" value="GGDEF"/>
    <property type="match status" value="1"/>
</dbReference>